<reference evidence="2" key="2">
    <citation type="journal article" date="2014" name="ISME J.">
        <title>Microbial stratification in low pH oxic and suboxic macroscopic growths along an acid mine drainage.</title>
        <authorList>
            <person name="Mendez-Garcia C."/>
            <person name="Mesa V."/>
            <person name="Sprenger R.R."/>
            <person name="Richter M."/>
            <person name="Diez M.S."/>
            <person name="Solano J."/>
            <person name="Bargiela R."/>
            <person name="Golyshina O.V."/>
            <person name="Manteca A."/>
            <person name="Ramos J.L."/>
            <person name="Gallego J.R."/>
            <person name="Llorente I."/>
            <person name="Martins Dos Santos V.A."/>
            <person name="Jensen O.N."/>
            <person name="Pelaez A.I."/>
            <person name="Sanchez J."/>
            <person name="Ferrer M."/>
        </authorList>
    </citation>
    <scope>NUCLEOTIDE SEQUENCE</scope>
</reference>
<accession>T1AY18</accession>
<gene>
    <name evidence="2" type="ORF">B1B_07258</name>
</gene>
<evidence type="ECO:0000313" key="2">
    <source>
        <dbReference type="EMBL" id="EQD62427.1"/>
    </source>
</evidence>
<dbReference type="Gene3D" id="3.30.565.10">
    <property type="entry name" value="Histidine kinase-like ATPase, C-terminal domain"/>
    <property type="match status" value="1"/>
</dbReference>
<protein>
    <submittedName>
        <fullName evidence="2">Type IV pilus sensor protein PilS</fullName>
    </submittedName>
</protein>
<dbReference type="PRINTS" id="PR00344">
    <property type="entry name" value="BCTRLSENSOR"/>
</dbReference>
<dbReference type="AlphaFoldDB" id="T1AY18"/>
<comment type="caution">
    <text evidence="2">The sequence shown here is derived from an EMBL/GenBank/DDBJ whole genome shotgun (WGS) entry which is preliminary data.</text>
</comment>
<dbReference type="EMBL" id="AUZY01004620">
    <property type="protein sequence ID" value="EQD62427.1"/>
    <property type="molecule type" value="Genomic_DNA"/>
</dbReference>
<sequence>MSRIFEPFFSSGQGTGLGLFLARELAQANGATLLYEPRHGGGSVFRLVFADPNRWIGEIET</sequence>
<dbReference type="Pfam" id="PF02518">
    <property type="entry name" value="HATPase_c"/>
    <property type="match status" value="1"/>
</dbReference>
<dbReference type="InterPro" id="IPR004358">
    <property type="entry name" value="Sig_transdc_His_kin-like_C"/>
</dbReference>
<dbReference type="InterPro" id="IPR003594">
    <property type="entry name" value="HATPase_dom"/>
</dbReference>
<evidence type="ECO:0000259" key="1">
    <source>
        <dbReference type="Pfam" id="PF02518"/>
    </source>
</evidence>
<dbReference type="GO" id="GO:0016772">
    <property type="term" value="F:transferase activity, transferring phosphorus-containing groups"/>
    <property type="evidence" value="ECO:0007669"/>
    <property type="project" value="InterPro"/>
</dbReference>
<organism evidence="2">
    <name type="scientific">mine drainage metagenome</name>
    <dbReference type="NCBI Taxonomy" id="410659"/>
    <lineage>
        <taxon>unclassified sequences</taxon>
        <taxon>metagenomes</taxon>
        <taxon>ecological metagenomes</taxon>
    </lineage>
</organism>
<name>T1AY18_9ZZZZ</name>
<dbReference type="InterPro" id="IPR036890">
    <property type="entry name" value="HATPase_C_sf"/>
</dbReference>
<reference evidence="2" key="1">
    <citation type="submission" date="2013-08" db="EMBL/GenBank/DDBJ databases">
        <authorList>
            <person name="Mendez C."/>
            <person name="Richter M."/>
            <person name="Ferrer M."/>
            <person name="Sanchez J."/>
        </authorList>
    </citation>
    <scope>NUCLEOTIDE SEQUENCE</scope>
</reference>
<proteinExistence type="predicted"/>
<feature type="domain" description="Histidine kinase/HSP90-like ATPase" evidence="1">
    <location>
        <begin position="2"/>
        <end position="49"/>
    </location>
</feature>
<dbReference type="SUPFAM" id="SSF55874">
    <property type="entry name" value="ATPase domain of HSP90 chaperone/DNA topoisomerase II/histidine kinase"/>
    <property type="match status" value="1"/>
</dbReference>